<evidence type="ECO:0000313" key="2">
    <source>
        <dbReference type="Proteomes" id="UP000186657"/>
    </source>
</evidence>
<evidence type="ECO:0000313" key="1">
    <source>
        <dbReference type="EMBL" id="OLT58835.1"/>
    </source>
</evidence>
<protein>
    <submittedName>
        <fullName evidence="1">Uncharacterized protein</fullName>
    </submittedName>
</protein>
<sequence>MVDRSHYLLIPTLEQAEEFRLRSVYACDRGNEIGSLGILIVQYGWGDARLGMGGIALAFIAKI</sequence>
<comment type="caution">
    <text evidence="1">The sequence shown here is derived from an EMBL/GenBank/DDBJ whole genome shotgun (WGS) entry which is preliminary data.</text>
</comment>
<proteinExistence type="predicted"/>
<dbReference type="AlphaFoldDB" id="A0A1U7MYN4"/>
<dbReference type="EMBL" id="MKZS01000001">
    <property type="protein sequence ID" value="OLT58835.1"/>
    <property type="molecule type" value="Genomic_DNA"/>
</dbReference>
<keyword evidence="2" id="KW-1185">Reference proteome</keyword>
<name>A0A1U7MYN4_9CYAN</name>
<accession>A0A1U7MYN4</accession>
<reference evidence="1 2" key="1">
    <citation type="submission" date="2016-10" db="EMBL/GenBank/DDBJ databases">
        <title>Comparative genomics uncovers the prolific and rare metabolic potential of the cyanobacterial genus Moorea.</title>
        <authorList>
            <person name="Leao T."/>
            <person name="Castelao G."/>
            <person name="Korobeynikov A."/>
            <person name="Monroe E.A."/>
            <person name="Podell S."/>
            <person name="Glukhov E."/>
            <person name="Allen E."/>
            <person name="Gerwick W.H."/>
            <person name="Gerwick L."/>
        </authorList>
    </citation>
    <scope>NUCLEOTIDE SEQUENCE [LARGE SCALE GENOMIC DNA]</scope>
    <source>
        <strain evidence="1 2">PNG5-198</strain>
    </source>
</reference>
<dbReference type="Proteomes" id="UP000186657">
    <property type="component" value="Unassembled WGS sequence"/>
</dbReference>
<organism evidence="1 2">
    <name type="scientific">Moorena bouillonii PNG</name>
    <dbReference type="NCBI Taxonomy" id="568701"/>
    <lineage>
        <taxon>Bacteria</taxon>
        <taxon>Bacillati</taxon>
        <taxon>Cyanobacteriota</taxon>
        <taxon>Cyanophyceae</taxon>
        <taxon>Coleofasciculales</taxon>
        <taxon>Coleofasciculaceae</taxon>
        <taxon>Moorena</taxon>
    </lineage>
</organism>
<gene>
    <name evidence="1" type="ORF">BJP37_07015</name>
</gene>